<dbReference type="Proteomes" id="UP000635477">
    <property type="component" value="Unassembled WGS sequence"/>
</dbReference>
<dbReference type="Gene3D" id="1.10.287.1490">
    <property type="match status" value="1"/>
</dbReference>
<comment type="caution">
    <text evidence="2">The sequence shown here is derived from an EMBL/GenBank/DDBJ whole genome shotgun (WGS) entry which is preliminary data.</text>
</comment>
<evidence type="ECO:0000256" key="1">
    <source>
        <dbReference type="SAM" id="MobiDB-lite"/>
    </source>
</evidence>
<feature type="region of interest" description="Disordered" evidence="1">
    <location>
        <begin position="122"/>
        <end position="165"/>
    </location>
</feature>
<reference evidence="2" key="2">
    <citation type="submission" date="2020-05" db="EMBL/GenBank/DDBJ databases">
        <authorList>
            <person name="Kim H.-S."/>
            <person name="Proctor R.H."/>
            <person name="Brown D.W."/>
        </authorList>
    </citation>
    <scope>NUCLEOTIDE SEQUENCE</scope>
    <source>
        <strain evidence="2">NRRL 22465</strain>
    </source>
</reference>
<keyword evidence="3" id="KW-1185">Reference proteome</keyword>
<protein>
    <submittedName>
        <fullName evidence="2">Uncharacterized protein</fullName>
    </submittedName>
</protein>
<dbReference type="EMBL" id="JABEYC010000317">
    <property type="protein sequence ID" value="KAF4979117.1"/>
    <property type="molecule type" value="Genomic_DNA"/>
</dbReference>
<gene>
    <name evidence="2" type="ORF">FZEAL_4607</name>
</gene>
<proteinExistence type="predicted"/>
<feature type="compositionally biased region" description="Polar residues" evidence="1">
    <location>
        <begin position="40"/>
        <end position="50"/>
    </location>
</feature>
<organism evidence="2 3">
    <name type="scientific">Fusarium zealandicum</name>
    <dbReference type="NCBI Taxonomy" id="1053134"/>
    <lineage>
        <taxon>Eukaryota</taxon>
        <taxon>Fungi</taxon>
        <taxon>Dikarya</taxon>
        <taxon>Ascomycota</taxon>
        <taxon>Pezizomycotina</taxon>
        <taxon>Sordariomycetes</taxon>
        <taxon>Hypocreomycetidae</taxon>
        <taxon>Hypocreales</taxon>
        <taxon>Nectriaceae</taxon>
        <taxon>Fusarium</taxon>
        <taxon>Fusarium staphyleae species complex</taxon>
    </lineage>
</organism>
<feature type="compositionally biased region" description="Basic and acidic residues" evidence="1">
    <location>
        <begin position="324"/>
        <end position="366"/>
    </location>
</feature>
<reference evidence="2" key="1">
    <citation type="journal article" date="2020" name="BMC Genomics">
        <title>Correction to: Identification and distribution of gene clusters required for synthesis of sphingolipid metabolism inhibitors in diverse species of the filamentous fungus Fusarium.</title>
        <authorList>
            <person name="Kim H.S."/>
            <person name="Lohmar J.M."/>
            <person name="Busman M."/>
            <person name="Brown D.W."/>
            <person name="Naumann T.A."/>
            <person name="Divon H.H."/>
            <person name="Lysoe E."/>
            <person name="Uhlig S."/>
            <person name="Proctor R.H."/>
        </authorList>
    </citation>
    <scope>NUCLEOTIDE SEQUENCE</scope>
    <source>
        <strain evidence="2">NRRL 22465</strain>
    </source>
</reference>
<feature type="region of interest" description="Disordered" evidence="1">
    <location>
        <begin position="324"/>
        <end position="390"/>
    </location>
</feature>
<name>A0A8H4ULG3_9HYPO</name>
<feature type="compositionally biased region" description="Acidic residues" evidence="1">
    <location>
        <begin position="141"/>
        <end position="151"/>
    </location>
</feature>
<feature type="compositionally biased region" description="Low complexity" evidence="1">
    <location>
        <begin position="62"/>
        <end position="71"/>
    </location>
</feature>
<evidence type="ECO:0000313" key="3">
    <source>
        <dbReference type="Proteomes" id="UP000635477"/>
    </source>
</evidence>
<feature type="region of interest" description="Disordered" evidence="1">
    <location>
        <begin position="33"/>
        <end position="98"/>
    </location>
</feature>
<sequence length="390" mass="46458">MLEGPEMLSISVRERKKFFENAVKQEECYRTYGEDDKSQVARQYAQSQKYLSKPQRAKELSESSSGSQHSSMTPRSSFENERYDKPLSPMSSWDELTEPEPLMLRGKDRIEVLFELLASLPNNSPDVSCTPVPGETTVGTSDEDSAEEEIETPQNVSGDIKGDSQEEKVIELKTKIRESHNHRQVTEQRVIEVEDAIKTAHGKISRLEEQLQDQKDRFLIVRDLDKRQLDRLQKRIDSLQNDMETRERERRELQRQLEQKDQRIKELERQLEEAKREIEELDKQRRQDRAQHEAMLEAQRAVEDAHFERQAQLEKMNRRLEEWREEHQRQVYHQREESKEREWALRRPSIEDRRQRSRSRDRDSKRSKGGKQQLALSRPKRDRREVTIVR</sequence>
<evidence type="ECO:0000313" key="2">
    <source>
        <dbReference type="EMBL" id="KAF4979117.1"/>
    </source>
</evidence>
<accession>A0A8H4ULG3</accession>
<feature type="region of interest" description="Disordered" evidence="1">
    <location>
        <begin position="278"/>
        <end position="301"/>
    </location>
</feature>
<dbReference type="AlphaFoldDB" id="A0A8H4ULG3"/>